<accession>A0A395LGG3</accession>
<evidence type="ECO:0008006" key="3">
    <source>
        <dbReference type="Google" id="ProtNLM"/>
    </source>
</evidence>
<evidence type="ECO:0000313" key="2">
    <source>
        <dbReference type="Proteomes" id="UP000254101"/>
    </source>
</evidence>
<organism evidence="1 2">
    <name type="scientific">Alteriqipengyuania lutimaris</name>
    <dbReference type="NCBI Taxonomy" id="1538146"/>
    <lineage>
        <taxon>Bacteria</taxon>
        <taxon>Pseudomonadati</taxon>
        <taxon>Pseudomonadota</taxon>
        <taxon>Alphaproteobacteria</taxon>
        <taxon>Sphingomonadales</taxon>
        <taxon>Erythrobacteraceae</taxon>
        <taxon>Alteriqipengyuania</taxon>
    </lineage>
</organism>
<proteinExistence type="predicted"/>
<reference evidence="1 2" key="1">
    <citation type="submission" date="2018-07" db="EMBL/GenBank/DDBJ databases">
        <title>Erythrobacter nanhaiensis sp. nov., a novel member of the genus Erythrobacter isolated from the South China Sea.</title>
        <authorList>
            <person name="Chen X."/>
            <person name="Liu J."/>
        </authorList>
    </citation>
    <scope>NUCLEOTIDE SEQUENCE [LARGE SCALE GENOMIC DNA]</scope>
    <source>
        <strain evidence="1 2">S-5</strain>
    </source>
</reference>
<gene>
    <name evidence="1" type="ORF">DL238_14360</name>
</gene>
<comment type="caution">
    <text evidence="1">The sequence shown here is derived from an EMBL/GenBank/DDBJ whole genome shotgun (WGS) entry which is preliminary data.</text>
</comment>
<dbReference type="AlphaFoldDB" id="A0A395LGG3"/>
<dbReference type="EMBL" id="QRBB01000002">
    <property type="protein sequence ID" value="RDS75863.1"/>
    <property type="molecule type" value="Genomic_DNA"/>
</dbReference>
<dbReference type="Proteomes" id="UP000254101">
    <property type="component" value="Unassembled WGS sequence"/>
</dbReference>
<keyword evidence="2" id="KW-1185">Reference proteome</keyword>
<sequence>MTDFQSIAADPRWIPHRIDPAAGRLEFLHLTREALSQTGFLADRTGPTQAIALSQLDRSAIAPGPVHFIFHTAFCRSTLLVRALECPGVSAGLSEPGVIGSLVNAGQGGQPLVAPVVDLLARPWGQDEAVFVKPTNHANSLIPALMDSAPQARAILVTNPLPSFLAAVIRKGMMGRRWGRQLYLELMAYAGIDLGMDGREQFAMTDLQAAGLAWFLNQRYFDAIARRYGDRTRVLDGDRFDAERARTLAAVGDFTGVAIDSGKAQEIARGPVFASDAKTGADFAEKARADASATQSAVVEDEIAKVGEWIGIIAQQAGLQVPVRQTLF</sequence>
<name>A0A395LGG3_9SPHN</name>
<evidence type="ECO:0000313" key="1">
    <source>
        <dbReference type="EMBL" id="RDS75863.1"/>
    </source>
</evidence>
<dbReference type="OrthoDB" id="3397773at2"/>
<dbReference type="RefSeq" id="WP_115493133.1">
    <property type="nucleotide sequence ID" value="NZ_JACHWW010000002.1"/>
</dbReference>
<protein>
    <recommendedName>
        <fullName evidence="3">Sulfotransferase family protein</fullName>
    </recommendedName>
</protein>